<keyword evidence="5" id="KW-1185">Reference proteome</keyword>
<dbReference type="Pfam" id="PF00583">
    <property type="entry name" value="Acetyltransf_1"/>
    <property type="match status" value="1"/>
</dbReference>
<feature type="domain" description="N-acetyltransferase" evidence="3">
    <location>
        <begin position="6"/>
        <end position="157"/>
    </location>
</feature>
<dbReference type="AlphaFoldDB" id="A0A553ZUY8"/>
<dbReference type="InterPro" id="IPR000182">
    <property type="entry name" value="GNAT_dom"/>
</dbReference>
<protein>
    <submittedName>
        <fullName evidence="4">GNAT family N-acetyltransferase</fullName>
    </submittedName>
</protein>
<dbReference type="InterPro" id="IPR050832">
    <property type="entry name" value="Bact_Acetyltransf"/>
</dbReference>
<keyword evidence="2" id="KW-0012">Acyltransferase</keyword>
<dbReference type="PANTHER" id="PTHR43877">
    <property type="entry name" value="AMINOALKYLPHOSPHONATE N-ACETYLTRANSFERASE-RELATED-RELATED"/>
    <property type="match status" value="1"/>
</dbReference>
<dbReference type="RefSeq" id="WP_143850128.1">
    <property type="nucleotide sequence ID" value="NZ_VLXZ01000013.1"/>
</dbReference>
<dbReference type="InterPro" id="IPR016181">
    <property type="entry name" value="Acyl_CoA_acyltransferase"/>
</dbReference>
<proteinExistence type="predicted"/>
<gene>
    <name evidence="4" type="ORF">FN960_17360</name>
</gene>
<evidence type="ECO:0000313" key="4">
    <source>
        <dbReference type="EMBL" id="TSB45233.1"/>
    </source>
</evidence>
<accession>A0A553ZUY8</accession>
<reference evidence="4 5" key="1">
    <citation type="submission" date="2019-07" db="EMBL/GenBank/DDBJ databases">
        <authorList>
            <person name="Park Y.J."/>
            <person name="Jeong S.E."/>
            <person name="Jung H.S."/>
        </authorList>
    </citation>
    <scope>NUCLEOTIDE SEQUENCE [LARGE SCALE GENOMIC DNA]</scope>
    <source>
        <strain evidence="5">P16(2019)</strain>
    </source>
</reference>
<dbReference type="CDD" id="cd04301">
    <property type="entry name" value="NAT_SF"/>
    <property type="match status" value="1"/>
</dbReference>
<dbReference type="Gene3D" id="3.40.630.30">
    <property type="match status" value="1"/>
</dbReference>
<sequence>MSKHLYEIREYQDTYASAVATLWNESRDSWGGEQEVETAEDRRQTEASNGNITTLLAYDEDKVVGYCGFSEFRGDVGALYIPLLNVHPHYHGKGIGKQLVLEALKRTIELGWPRLDLYTWPGNTKAVPLYKRCGFFWEERDDTVHLLNFIPKVITHPVLSEYVDSTNWYDTLKREISIKPDGEKENGFTFYTYDFETPKGHVQAKIEQSGRGISAFSTEQYEVEWEMPSHHLLLTGEYEASLRIKNKQAQPLQVKANLAEHEYIEGTLNVSEKVEGEKVFKVPFKVDSAPALEQSKWKAHPQLIIELEIEGIRFPLEVGSNIQKPLALQAHILNPEQVVLNSPSEFYIQVENQLQEEQNVRLTVAGNQEYSLKLEPKENRVLTVPYTSSQFGEQQYKVFVQSSLSWLDAQYEETIQFALPKRNKSFCMDTPTNLYLYHGAMILKCNKENHDMTLLNAFTYERIPLTLVHPMIGLPYSHDLAKQTWDHCSWEEQEDAVVLELTYQLGKRELTVVRVFRWTYDGTLSLSIELRNNSAQSLKDVHVSQLFFLDADKGVLPVQGALLHLEESVEMGLLPLNHLTAPWMYLEGKGHTFSLQWPEDARLFSPSWQTAFEQKAENIQPGGSQHFAPLTIDINVYSNWRAFQKKIEPQPIRERMTIDFSQGHGFCDPKQPVQLEISQLSKQVTVGSLYIQGSPIGQSLSLTGEASQEITQSISSTKVTTVSTDVHLDTHVQPLTIQAIPTEKDDIKKEIDQEQGHKVLSVNNGVISFKAAPSYFPSVYSLQTQKKEWLAHAFPTPGPKSWWNPWGGGLHTMPADLNLYSLLNQSSDAAFVEVFDQWGHTWQGLRVDTSFANHDKWKEMTLRQFFVTLPKSPVLATYYEVDYPDQLLKGHRFKTTIFLDKESEQLQMYARSSSEEHKIAGKTPFELIGEQVSSVVRMWDKKIQEGLVIVDTDFYSDSGLYSNAELCLWTAFQSFTATPEQARVRSKPTFYCVTDQHLAGKGWDWLRNVTFKEAEHENH</sequence>
<evidence type="ECO:0000256" key="2">
    <source>
        <dbReference type="ARBA" id="ARBA00023315"/>
    </source>
</evidence>
<dbReference type="GO" id="GO:0016747">
    <property type="term" value="F:acyltransferase activity, transferring groups other than amino-acyl groups"/>
    <property type="evidence" value="ECO:0007669"/>
    <property type="project" value="InterPro"/>
</dbReference>
<dbReference type="Proteomes" id="UP000318521">
    <property type="component" value="Unassembled WGS sequence"/>
</dbReference>
<keyword evidence="1 4" id="KW-0808">Transferase</keyword>
<evidence type="ECO:0000259" key="3">
    <source>
        <dbReference type="PROSITE" id="PS51186"/>
    </source>
</evidence>
<evidence type="ECO:0000313" key="5">
    <source>
        <dbReference type="Proteomes" id="UP000318521"/>
    </source>
</evidence>
<dbReference type="EMBL" id="VLXZ01000013">
    <property type="protein sequence ID" value="TSB45233.1"/>
    <property type="molecule type" value="Genomic_DNA"/>
</dbReference>
<dbReference type="SUPFAM" id="SSF55729">
    <property type="entry name" value="Acyl-CoA N-acyltransferases (Nat)"/>
    <property type="match status" value="1"/>
</dbReference>
<dbReference type="PROSITE" id="PS51186">
    <property type="entry name" value="GNAT"/>
    <property type="match status" value="1"/>
</dbReference>
<evidence type="ECO:0000256" key="1">
    <source>
        <dbReference type="ARBA" id="ARBA00022679"/>
    </source>
</evidence>
<dbReference type="OrthoDB" id="9776689at2"/>
<comment type="caution">
    <text evidence="4">The sequence shown here is derived from an EMBL/GenBank/DDBJ whole genome shotgun (WGS) entry which is preliminary data.</text>
</comment>
<organism evidence="4 5">
    <name type="scientific">Alkalicoccobacillus porphyridii</name>
    <dbReference type="NCBI Taxonomy" id="2597270"/>
    <lineage>
        <taxon>Bacteria</taxon>
        <taxon>Bacillati</taxon>
        <taxon>Bacillota</taxon>
        <taxon>Bacilli</taxon>
        <taxon>Bacillales</taxon>
        <taxon>Bacillaceae</taxon>
        <taxon>Alkalicoccobacillus</taxon>
    </lineage>
</organism>
<name>A0A553ZUY8_9BACI</name>